<feature type="compositionally biased region" description="Low complexity" evidence="2">
    <location>
        <begin position="726"/>
        <end position="748"/>
    </location>
</feature>
<dbReference type="STRING" id="1344418.A0A1D2VM75"/>
<dbReference type="Proteomes" id="UP000095038">
    <property type="component" value="Unassembled WGS sequence"/>
</dbReference>
<feature type="region of interest" description="Disordered" evidence="2">
    <location>
        <begin position="1338"/>
        <end position="1417"/>
    </location>
</feature>
<evidence type="ECO:0000313" key="3">
    <source>
        <dbReference type="EMBL" id="ODV62718.1"/>
    </source>
</evidence>
<protein>
    <submittedName>
        <fullName evidence="3">Uncharacterized protein</fullName>
    </submittedName>
</protein>
<dbReference type="Pfam" id="PF12722">
    <property type="entry name" value="Hid1"/>
    <property type="match status" value="1"/>
</dbReference>
<dbReference type="EMBL" id="KV454476">
    <property type="protein sequence ID" value="ODV62718.1"/>
    <property type="molecule type" value="Genomic_DNA"/>
</dbReference>
<gene>
    <name evidence="3" type="ORF">ASCRUDRAFT_6391</name>
</gene>
<feature type="compositionally biased region" description="Polar residues" evidence="2">
    <location>
        <begin position="1358"/>
        <end position="1372"/>
    </location>
</feature>
<feature type="compositionally biased region" description="Basic and acidic residues" evidence="2">
    <location>
        <begin position="1248"/>
        <end position="1268"/>
    </location>
</feature>
<feature type="region of interest" description="Disordered" evidence="2">
    <location>
        <begin position="726"/>
        <end position="758"/>
    </location>
</feature>
<dbReference type="RefSeq" id="XP_020049025.1">
    <property type="nucleotide sequence ID" value="XM_020191335.1"/>
</dbReference>
<dbReference type="OrthoDB" id="432953at2759"/>
<feature type="compositionally biased region" description="Basic and acidic residues" evidence="2">
    <location>
        <begin position="1293"/>
        <end position="1303"/>
    </location>
</feature>
<feature type="compositionally biased region" description="Polar residues" evidence="2">
    <location>
        <begin position="1391"/>
        <end position="1407"/>
    </location>
</feature>
<name>A0A1D2VM75_9ASCO</name>
<feature type="coiled-coil region" evidence="1">
    <location>
        <begin position="1489"/>
        <end position="1534"/>
    </location>
</feature>
<feature type="compositionally biased region" description="Basic residues" evidence="2">
    <location>
        <begin position="1338"/>
        <end position="1353"/>
    </location>
</feature>
<reference evidence="4" key="1">
    <citation type="submission" date="2016-05" db="EMBL/GenBank/DDBJ databases">
        <title>Comparative genomics of biotechnologically important yeasts.</title>
        <authorList>
            <consortium name="DOE Joint Genome Institute"/>
            <person name="Riley R."/>
            <person name="Haridas S."/>
            <person name="Wolfe K.H."/>
            <person name="Lopes M.R."/>
            <person name="Hittinger C.T."/>
            <person name="Goker M."/>
            <person name="Salamov A."/>
            <person name="Wisecaver J."/>
            <person name="Long T.M."/>
            <person name="Aerts A.L."/>
            <person name="Barry K."/>
            <person name="Choi C."/>
            <person name="Clum A."/>
            <person name="Coughlan A.Y."/>
            <person name="Deshpande S."/>
            <person name="Douglass A.P."/>
            <person name="Hanson S.J."/>
            <person name="Klenk H.-P."/>
            <person name="Labutti K."/>
            <person name="Lapidus A."/>
            <person name="Lindquist E."/>
            <person name="Lipzen A."/>
            <person name="Meier-Kolthoff J.P."/>
            <person name="Ohm R.A."/>
            <person name="Otillar R.P."/>
            <person name="Pangilinan J."/>
            <person name="Peng Y."/>
            <person name="Rokas A."/>
            <person name="Rosa C.A."/>
            <person name="Scheuner C."/>
            <person name="Sibirny A.A."/>
            <person name="Slot J.C."/>
            <person name="Stielow J.B."/>
            <person name="Sun H."/>
            <person name="Kurtzman C.P."/>
            <person name="Blackwell M."/>
            <person name="Grigoriev I.V."/>
            <person name="Jeffries T.W."/>
        </authorList>
    </citation>
    <scope>NUCLEOTIDE SEQUENCE [LARGE SCALE GENOMIC DNA]</scope>
    <source>
        <strain evidence="4">DSM 1968</strain>
    </source>
</reference>
<feature type="compositionally biased region" description="Basic and acidic residues" evidence="2">
    <location>
        <begin position="1377"/>
        <end position="1389"/>
    </location>
</feature>
<feature type="compositionally biased region" description="Polar residues" evidence="2">
    <location>
        <begin position="749"/>
        <end position="758"/>
    </location>
</feature>
<evidence type="ECO:0000256" key="1">
    <source>
        <dbReference type="SAM" id="Coils"/>
    </source>
</evidence>
<sequence length="1558" mass="176828">MGAAESKLSFKTRVFHLASADEIASDDPYWQMFWTTPESVDDIFNLLTVDDINFICTKNTTNFLRLIRIVSYKFLSLSSKKQFPHPSLAPTSHLLNCTRLLTRLLPFLFENPDFNDYETLLFWSKGVKFDKDPNLSLASAEATVGTLSPNPNVSPTNIPKSSLLFSHIQALPQSPLSPPSSQQESTHSSTSLNVNIDSPVFEFPLGAQLVFACVRLLFTRHFTISPPDNTVNRNLKGVDFTIWEPGIGNANSKYSDPSTEIDANRLDVLRLLLTLCSQCLYISPVNLVSKGSRFLTVLVTSTPKLQLLTLLCSLINLICRSCKLKDSNNTNGLHYQSSPLLELRHSMVTYSFELFTLMLVYPIPKDTLFLKQLGIYDPSYNPKSHNIVRFFLSKLHKKNELIFLITHLLTFLKQPMLITRDNELSAFAIIKRTTNSNISDPPIWSTEILMIIWELFQCNKNFRQCLVTLKNFSNELIITLLYYIITFQNSESHKNIVRLTSYLVLYLSSNKDVCLNLLNPITMLFYNQLPSSFKPSPNPITYRDLIVIKISKLLINEPELSRNILMPTYIEWLYNLIPIAIPMRYTPPNDTTTNNNEINNENENNNENNDLIISSINKASINPGGGLSDNAATSITQVIIKLSQTRFLLASSMNPDLLALIVRAICNAICRYPKQSRTLIFIIVKNARIYNSIYLQIKNTATKKQESSESISQILKMGLPRTGSNLSVNTNNSLANNNNTNDHNSIHSLSDSNSLKTNSRNSSVISLDSIVNNDYNDDNNNNNNNNSTDHLESIEEFKPLNEIKKEEEEIDSALRPAPPSGMSAKAKGKLPADAPLYRTWSGLASLKIILKFIELIRKNINNFDDYKVGESIALLKSIEIIPDIEEKISKIASAEYLPATNLPQLKFLWSNVSLGWYESILWGQIYRIDFNLSIKLNNKDISETISNTFSGFGFGGFGKNNNTNLDADENKNKNRNRNRANANGNNRNSFGDGIWSLAKWTTTNPDAENIEIAKKTLTNINVYNGTNIKLFRLKSKAKDFPTLLQPRGAVDAVADTFLKKITDFRLGNNELTRTNSLPAFNTQNNTTNDNGNNSNRNSVQLNSNLQQDLKSFVEEFQIAAKLAEGTGLLCQFKLDMKYINENDGNNFAADRRTRSVTNNNYISKVYDASSRLQDFLDKNKDNLSAINSECLNVDNVWTDSEDEEMIYNRCIQAFSKRKINQPINYDESHSWEYFNLKINEFVGSEKGIDAKKTPEKPKTKEKLKDKSKSKFPAIAPTAATVDGSNGKSIINRDSNREKRDSNKFKLRSSNRTPKSKKSISNRNIKEVLEDFRAIERNKRKAAKERRERASKRRSLLEGNSSSSAIEPTNSTALVKISDSDSSKNSDESIARNPSNISRNQNSKYSSGEKSKRLRNNIETARLKRIKKVNIKLNNIKRNIKKGHTLYKIDKSENIKSENHKTETNNKSNLNFTKPEIKAYKTLDEYNEYIKSLEFQLQLQKSNRKQLENESGRKLKKFKLDLEVLENDLETSTNLKLLNLKRKLSDIDFELKIEKIKSS</sequence>
<dbReference type="PANTHER" id="PTHR21575:SF12">
    <property type="entry name" value="PROTEIN HID1"/>
    <property type="match status" value="1"/>
</dbReference>
<dbReference type="InterPro" id="IPR026705">
    <property type="entry name" value="Hid-1/Ecm30"/>
</dbReference>
<organism evidence="3 4">
    <name type="scientific">Ascoidea rubescens DSM 1968</name>
    <dbReference type="NCBI Taxonomy" id="1344418"/>
    <lineage>
        <taxon>Eukaryota</taxon>
        <taxon>Fungi</taxon>
        <taxon>Dikarya</taxon>
        <taxon>Ascomycota</taxon>
        <taxon>Saccharomycotina</taxon>
        <taxon>Saccharomycetes</taxon>
        <taxon>Ascoideaceae</taxon>
        <taxon>Ascoidea</taxon>
    </lineage>
</organism>
<dbReference type="GeneID" id="30964971"/>
<evidence type="ECO:0000313" key="4">
    <source>
        <dbReference type="Proteomes" id="UP000095038"/>
    </source>
</evidence>
<feature type="region of interest" description="Disordered" evidence="2">
    <location>
        <begin position="963"/>
        <end position="987"/>
    </location>
</feature>
<accession>A0A1D2VM75</accession>
<dbReference type="PANTHER" id="PTHR21575">
    <property type="entry name" value="PROTEIN HID1"/>
    <property type="match status" value="1"/>
</dbReference>
<dbReference type="GO" id="GO:0016020">
    <property type="term" value="C:membrane"/>
    <property type="evidence" value="ECO:0007669"/>
    <property type="project" value="TreeGrafter"/>
</dbReference>
<dbReference type="InParanoid" id="A0A1D2VM75"/>
<keyword evidence="1" id="KW-0175">Coiled coil</keyword>
<proteinExistence type="predicted"/>
<evidence type="ECO:0000256" key="2">
    <source>
        <dbReference type="SAM" id="MobiDB-lite"/>
    </source>
</evidence>
<feature type="compositionally biased region" description="Basic residues" evidence="2">
    <location>
        <begin position="1304"/>
        <end position="1319"/>
    </location>
</feature>
<feature type="region of interest" description="Disordered" evidence="2">
    <location>
        <begin position="1075"/>
        <end position="1099"/>
    </location>
</feature>
<keyword evidence="4" id="KW-1185">Reference proteome</keyword>
<dbReference type="GO" id="GO:0005797">
    <property type="term" value="C:Golgi medial cisterna"/>
    <property type="evidence" value="ECO:0007669"/>
    <property type="project" value="TreeGrafter"/>
</dbReference>
<feature type="compositionally biased region" description="Low complexity" evidence="2">
    <location>
        <begin position="1081"/>
        <end position="1099"/>
    </location>
</feature>
<feature type="region of interest" description="Disordered" evidence="2">
    <location>
        <begin position="1248"/>
        <end position="1321"/>
    </location>
</feature>
<dbReference type="GO" id="GO:0000138">
    <property type="term" value="C:Golgi trans cisterna"/>
    <property type="evidence" value="ECO:0007669"/>
    <property type="project" value="TreeGrafter"/>
</dbReference>
<feature type="compositionally biased region" description="Polar residues" evidence="2">
    <location>
        <begin position="1282"/>
        <end position="1292"/>
    </location>
</feature>